<dbReference type="Pfam" id="PF13517">
    <property type="entry name" value="FG-GAP_3"/>
    <property type="match status" value="1"/>
</dbReference>
<dbReference type="Proteomes" id="UP000282184">
    <property type="component" value="Unassembled WGS sequence"/>
</dbReference>
<dbReference type="RefSeq" id="WP_126693521.1">
    <property type="nucleotide sequence ID" value="NZ_RXOF01000006.1"/>
</dbReference>
<dbReference type="AlphaFoldDB" id="A0A431U2Q5"/>
<gene>
    <name evidence="4" type="ORF">EJV47_12655</name>
</gene>
<evidence type="ECO:0000313" key="4">
    <source>
        <dbReference type="EMBL" id="RTQ49662.1"/>
    </source>
</evidence>
<dbReference type="NCBIfam" id="TIGR04183">
    <property type="entry name" value="Por_Secre_tail"/>
    <property type="match status" value="1"/>
</dbReference>
<keyword evidence="5" id="KW-1185">Reference proteome</keyword>
<dbReference type="OrthoDB" id="9816120at2"/>
<keyword evidence="1 2" id="KW-0732">Signal</keyword>
<sequence>MLRRLPALLALLLPLAAAAQSPFGFEYRPNLLPPVLVGSDTLHLAWAGGLNSPQYSSIDLNADGNNDLFVFERMTNRVLTFLSVPAPTGGRRWQYAPSYESIFPADLDRWALLRDYDCDGRPDLWAFAGTGDVRVYRNVAGPGGRPTFQQASPQLAFYNTTTFNGTIYLGSYDIPAIQDVDGDGKLDIIAFDFGFGTQVQYYRNVSTSCGGLQYRYESLNWGGITFCGSTCTDYSMAGTACRPTGINHTGGFGLLLQDFDNDGDQDLLLGRDSCPEMVAIRNSGTAAVANTNNSSLLRTLPNGLGVVDLVNYPVPYAIDANQDGKQDIVVASGLANNDDLTTMRRNGAMFFNTGTNAAPNYVRQSGPFLQDQMIDVSEGAATAFGDIDGDGLVDMLVANTADQYAGPLSSGTYRATLSYYRNIGTAQRPAYRLVTNDYLNLSALSLQSLRPALTDLNRDGALDLVFGSYYIGANFLFYYLNTAAAGQPASFNTSQLNNLNNLGNTRGDTPCFTDVDGDGYLDLLIGTNTGHRLTGGSLRYYRRNPSQPLNDAFTLVNDNFGGFRTPDNQRPMNLTPAVADVDGDGTPDLLVLEHTGTLHLVTNYRAQSGIFTERTEVMRNPATGQMEAPRWGNTVSVDRSRNHLNLVDLNGDNAPELVVGTEAGGLMLYGTVGRITSTRRQAADALPLQVYPNPAQQQVTVESATPARVLLRDLLGRVVQQHDALLRRQQLNVETLPAGVYLLEATDANGRRGVQRLQVK</sequence>
<dbReference type="PANTHER" id="PTHR46580:SF4">
    <property type="entry name" value="ATP_GTP-BINDING PROTEIN"/>
    <property type="match status" value="1"/>
</dbReference>
<feature type="domain" description="Secretion system C-terminal sorting" evidence="3">
    <location>
        <begin position="690"/>
        <end position="751"/>
    </location>
</feature>
<protein>
    <submittedName>
        <fullName evidence="4">T9SS type A sorting domain-containing protein</fullName>
    </submittedName>
</protein>
<evidence type="ECO:0000259" key="3">
    <source>
        <dbReference type="Pfam" id="PF18962"/>
    </source>
</evidence>
<dbReference type="Gene3D" id="2.130.10.130">
    <property type="entry name" value="Integrin alpha, N-terminal"/>
    <property type="match status" value="2"/>
</dbReference>
<name>A0A431U2Q5_9BACT</name>
<proteinExistence type="predicted"/>
<evidence type="ECO:0000256" key="2">
    <source>
        <dbReference type="SAM" id="SignalP"/>
    </source>
</evidence>
<dbReference type="Pfam" id="PF18962">
    <property type="entry name" value="Por_Secre_tail"/>
    <property type="match status" value="1"/>
</dbReference>
<evidence type="ECO:0000256" key="1">
    <source>
        <dbReference type="ARBA" id="ARBA00022729"/>
    </source>
</evidence>
<reference evidence="4 5" key="1">
    <citation type="submission" date="2018-12" db="EMBL/GenBank/DDBJ databases">
        <title>Hymenobacter gummosus sp. nov., isolated from a spring.</title>
        <authorList>
            <person name="Nie L."/>
        </authorList>
    </citation>
    <scope>NUCLEOTIDE SEQUENCE [LARGE SCALE GENOMIC DNA]</scope>
    <source>
        <strain evidence="4 5">KCTC 52166</strain>
    </source>
</reference>
<dbReference type="InterPro" id="IPR013517">
    <property type="entry name" value="FG-GAP"/>
</dbReference>
<dbReference type="PANTHER" id="PTHR46580">
    <property type="entry name" value="SENSOR KINASE-RELATED"/>
    <property type="match status" value="1"/>
</dbReference>
<dbReference type="InterPro" id="IPR028994">
    <property type="entry name" value="Integrin_alpha_N"/>
</dbReference>
<organism evidence="4 5">
    <name type="scientific">Hymenobacter gummosus</name>
    <dbReference type="NCBI Taxonomy" id="1776032"/>
    <lineage>
        <taxon>Bacteria</taxon>
        <taxon>Pseudomonadati</taxon>
        <taxon>Bacteroidota</taxon>
        <taxon>Cytophagia</taxon>
        <taxon>Cytophagales</taxon>
        <taxon>Hymenobacteraceae</taxon>
        <taxon>Hymenobacter</taxon>
    </lineage>
</organism>
<dbReference type="InterPro" id="IPR026444">
    <property type="entry name" value="Secre_tail"/>
</dbReference>
<evidence type="ECO:0000313" key="5">
    <source>
        <dbReference type="Proteomes" id="UP000282184"/>
    </source>
</evidence>
<dbReference type="SUPFAM" id="SSF69318">
    <property type="entry name" value="Integrin alpha N-terminal domain"/>
    <property type="match status" value="2"/>
</dbReference>
<comment type="caution">
    <text evidence="4">The sequence shown here is derived from an EMBL/GenBank/DDBJ whole genome shotgun (WGS) entry which is preliminary data.</text>
</comment>
<feature type="chain" id="PRO_5019397172" evidence="2">
    <location>
        <begin position="20"/>
        <end position="760"/>
    </location>
</feature>
<dbReference type="EMBL" id="RXOF01000006">
    <property type="protein sequence ID" value="RTQ49662.1"/>
    <property type="molecule type" value="Genomic_DNA"/>
</dbReference>
<accession>A0A431U2Q5</accession>
<feature type="signal peptide" evidence="2">
    <location>
        <begin position="1"/>
        <end position="19"/>
    </location>
</feature>